<dbReference type="Proteomes" id="UP001177260">
    <property type="component" value="Unassembled WGS sequence"/>
</dbReference>
<sequence>MTDPELDMDWCLNDEAFEQGTTVQNNVVSTTPTDEQENDRLVSRCQLDNTAQSGTTRTTKSKLTTSPAFRESIQHMINDFLARERQKCINDDNEPFIDGILRPEIQHGLAELGNKFLATLFLKIGGPQQIVALRRIACNERAENTDHSSLFEGGLSTGGRLRLIFALDEKVAGSQLSRWYHILELFKSCGGCDAPSSSGNLNTTPATFGGPGQSRGNPIHREDSRVAKDMVHECFPEIPVNSSEYSSKLRRMKQIRKLGKRLHLLVRIFGEGILGLMFDLETRNDTMATADSRLLDPTEDTFKGFVDLLNYSQGDILRETSKSVWPLLLALLRGF</sequence>
<reference evidence="1 2" key="1">
    <citation type="journal article" date="2023" name="ACS Omega">
        <title>Identification of the Neoaspergillic Acid Biosynthesis Gene Cluster by Establishing an In Vitro CRISPR-Ribonucleoprotein Genetic System in Aspergillus melleus.</title>
        <authorList>
            <person name="Yuan B."/>
            <person name="Grau M.F."/>
            <person name="Murata R.M."/>
            <person name="Torok T."/>
            <person name="Venkateswaran K."/>
            <person name="Stajich J.E."/>
            <person name="Wang C.C.C."/>
        </authorList>
    </citation>
    <scope>NUCLEOTIDE SEQUENCE [LARGE SCALE GENOMIC DNA]</scope>
    <source>
        <strain evidence="1 2">IMV 1140</strain>
    </source>
</reference>
<organism evidence="1 2">
    <name type="scientific">Aspergillus melleus</name>
    <dbReference type="NCBI Taxonomy" id="138277"/>
    <lineage>
        <taxon>Eukaryota</taxon>
        <taxon>Fungi</taxon>
        <taxon>Dikarya</taxon>
        <taxon>Ascomycota</taxon>
        <taxon>Pezizomycotina</taxon>
        <taxon>Eurotiomycetes</taxon>
        <taxon>Eurotiomycetidae</taxon>
        <taxon>Eurotiales</taxon>
        <taxon>Aspergillaceae</taxon>
        <taxon>Aspergillus</taxon>
        <taxon>Aspergillus subgen. Circumdati</taxon>
    </lineage>
</organism>
<protein>
    <submittedName>
        <fullName evidence="1">Uncharacterized protein</fullName>
    </submittedName>
</protein>
<name>A0ACC3ATV8_9EURO</name>
<dbReference type="EMBL" id="JAOPJF010000071">
    <property type="protein sequence ID" value="KAK1141001.1"/>
    <property type="molecule type" value="Genomic_DNA"/>
</dbReference>
<evidence type="ECO:0000313" key="2">
    <source>
        <dbReference type="Proteomes" id="UP001177260"/>
    </source>
</evidence>
<proteinExistence type="predicted"/>
<accession>A0ACC3ATV8</accession>
<evidence type="ECO:0000313" key="1">
    <source>
        <dbReference type="EMBL" id="KAK1141001.1"/>
    </source>
</evidence>
<keyword evidence="2" id="KW-1185">Reference proteome</keyword>
<comment type="caution">
    <text evidence="1">The sequence shown here is derived from an EMBL/GenBank/DDBJ whole genome shotgun (WGS) entry which is preliminary data.</text>
</comment>
<gene>
    <name evidence="1" type="ORF">N8T08_009658</name>
</gene>